<keyword evidence="5" id="KW-0479">Metal-binding</keyword>
<dbReference type="CDD" id="cd07897">
    <property type="entry name" value="Adenylation_DNA_ligase_Bac1"/>
    <property type="match status" value="1"/>
</dbReference>
<dbReference type="GO" id="GO:0006281">
    <property type="term" value="P:DNA repair"/>
    <property type="evidence" value="ECO:0007669"/>
    <property type="project" value="UniProtKB-KW"/>
</dbReference>
<dbReference type="InterPro" id="IPR012310">
    <property type="entry name" value="DNA_ligase_ATP-dep_cent"/>
</dbReference>
<dbReference type="InterPro" id="IPR026333">
    <property type="entry name" value="ATP_dep_DNA_lig_pp_1105_fam"/>
</dbReference>
<evidence type="ECO:0000256" key="6">
    <source>
        <dbReference type="ARBA" id="ARBA00022741"/>
    </source>
</evidence>
<dbReference type="PROSITE" id="PS50160">
    <property type="entry name" value="DNA_LIGASE_A3"/>
    <property type="match status" value="1"/>
</dbReference>
<dbReference type="Proteomes" id="UP000721844">
    <property type="component" value="Unassembled WGS sequence"/>
</dbReference>
<evidence type="ECO:0000256" key="4">
    <source>
        <dbReference type="ARBA" id="ARBA00022705"/>
    </source>
</evidence>
<keyword evidence="16" id="KW-1185">Reference proteome</keyword>
<evidence type="ECO:0000256" key="12">
    <source>
        <dbReference type="ARBA" id="ARBA00023306"/>
    </source>
</evidence>
<organism evidence="15 16">
    <name type="scientific">Acidisoma cellulosilyticum</name>
    <dbReference type="NCBI Taxonomy" id="2802395"/>
    <lineage>
        <taxon>Bacteria</taxon>
        <taxon>Pseudomonadati</taxon>
        <taxon>Pseudomonadota</taxon>
        <taxon>Alphaproteobacteria</taxon>
        <taxon>Acetobacterales</taxon>
        <taxon>Acidocellaceae</taxon>
        <taxon>Acidisoma</taxon>
    </lineage>
</organism>
<evidence type="ECO:0000256" key="7">
    <source>
        <dbReference type="ARBA" id="ARBA00022763"/>
    </source>
</evidence>
<keyword evidence="3" id="KW-0132">Cell division</keyword>
<feature type="domain" description="ATP-dependent DNA ligase family profile" evidence="14">
    <location>
        <begin position="297"/>
        <end position="427"/>
    </location>
</feature>
<keyword evidence="11" id="KW-0234">DNA repair</keyword>
<comment type="catalytic activity">
    <reaction evidence="13">
        <text>ATP + (deoxyribonucleotide)n-3'-hydroxyl + 5'-phospho-(deoxyribonucleotide)m = (deoxyribonucleotide)n+m + AMP + diphosphate.</text>
        <dbReference type="EC" id="6.5.1.1"/>
    </reaction>
</comment>
<evidence type="ECO:0000313" key="16">
    <source>
        <dbReference type="Proteomes" id="UP000721844"/>
    </source>
</evidence>
<accession>A0A963YYB9</accession>
<evidence type="ECO:0000256" key="2">
    <source>
        <dbReference type="ARBA" id="ARBA00022598"/>
    </source>
</evidence>
<keyword evidence="7" id="KW-0227">DNA damage</keyword>
<dbReference type="GO" id="GO:0046872">
    <property type="term" value="F:metal ion binding"/>
    <property type="evidence" value="ECO:0007669"/>
    <property type="project" value="UniProtKB-KW"/>
</dbReference>
<dbReference type="CDD" id="cd07972">
    <property type="entry name" value="OBF_DNA_ligase_Arch_LigB"/>
    <property type="match status" value="1"/>
</dbReference>
<dbReference type="InterPro" id="IPR050191">
    <property type="entry name" value="ATP-dep_DNA_ligase"/>
</dbReference>
<evidence type="ECO:0000256" key="1">
    <source>
        <dbReference type="ARBA" id="ARBA00012727"/>
    </source>
</evidence>
<evidence type="ECO:0000259" key="14">
    <source>
        <dbReference type="PROSITE" id="PS50160"/>
    </source>
</evidence>
<dbReference type="EMBL" id="JAESVA010000002">
    <property type="protein sequence ID" value="MCB8879457.1"/>
    <property type="molecule type" value="Genomic_DNA"/>
</dbReference>
<evidence type="ECO:0000256" key="5">
    <source>
        <dbReference type="ARBA" id="ARBA00022723"/>
    </source>
</evidence>
<proteinExistence type="predicted"/>
<keyword evidence="6" id="KW-0547">Nucleotide-binding</keyword>
<keyword evidence="9" id="KW-0460">Magnesium</keyword>
<dbReference type="InterPro" id="IPR036599">
    <property type="entry name" value="DNA_ligase_N_sf"/>
</dbReference>
<dbReference type="PROSITE" id="PS00697">
    <property type="entry name" value="DNA_LIGASE_A1"/>
    <property type="match status" value="1"/>
</dbReference>
<evidence type="ECO:0000256" key="11">
    <source>
        <dbReference type="ARBA" id="ARBA00023204"/>
    </source>
</evidence>
<dbReference type="GO" id="GO:0003677">
    <property type="term" value="F:DNA binding"/>
    <property type="evidence" value="ECO:0007669"/>
    <property type="project" value="InterPro"/>
</dbReference>
<dbReference type="GO" id="GO:0005524">
    <property type="term" value="F:ATP binding"/>
    <property type="evidence" value="ECO:0007669"/>
    <property type="project" value="UniProtKB-KW"/>
</dbReference>
<dbReference type="Pfam" id="PF04679">
    <property type="entry name" value="DNA_ligase_A_C"/>
    <property type="match status" value="1"/>
</dbReference>
<dbReference type="GO" id="GO:0003910">
    <property type="term" value="F:DNA ligase (ATP) activity"/>
    <property type="evidence" value="ECO:0007669"/>
    <property type="project" value="UniProtKB-EC"/>
</dbReference>
<keyword evidence="12" id="KW-0131">Cell cycle</keyword>
<evidence type="ECO:0000313" key="15">
    <source>
        <dbReference type="EMBL" id="MCB8879457.1"/>
    </source>
</evidence>
<keyword evidence="8" id="KW-0067">ATP-binding</keyword>
<dbReference type="NCBIfam" id="TIGR04120">
    <property type="entry name" value="DNA_lig_bact"/>
    <property type="match status" value="1"/>
</dbReference>
<keyword evidence="10" id="KW-0233">DNA recombination</keyword>
<dbReference type="Gene3D" id="3.30.470.30">
    <property type="entry name" value="DNA ligase/mRNA capping enzyme"/>
    <property type="match status" value="1"/>
</dbReference>
<dbReference type="InterPro" id="IPR012340">
    <property type="entry name" value="NA-bd_OB-fold"/>
</dbReference>
<evidence type="ECO:0000256" key="9">
    <source>
        <dbReference type="ARBA" id="ARBA00022842"/>
    </source>
</evidence>
<keyword evidence="2 15" id="KW-0436">Ligase</keyword>
<dbReference type="Gene3D" id="1.10.3260.10">
    <property type="entry name" value="DNA ligase, ATP-dependent, N-terminal domain"/>
    <property type="match status" value="1"/>
</dbReference>
<evidence type="ECO:0000256" key="13">
    <source>
        <dbReference type="ARBA" id="ARBA00034003"/>
    </source>
</evidence>
<dbReference type="Gene3D" id="2.40.50.140">
    <property type="entry name" value="Nucleic acid-binding proteins"/>
    <property type="match status" value="1"/>
</dbReference>
<comment type="caution">
    <text evidence="15">The sequence shown here is derived from an EMBL/GenBank/DDBJ whole genome shotgun (WGS) entry which is preliminary data.</text>
</comment>
<dbReference type="SUPFAM" id="SSF56091">
    <property type="entry name" value="DNA ligase/mRNA capping enzyme, catalytic domain"/>
    <property type="match status" value="1"/>
</dbReference>
<protein>
    <recommendedName>
        <fullName evidence="1">DNA ligase (ATP)</fullName>
        <ecNumber evidence="1">6.5.1.1</ecNumber>
    </recommendedName>
</protein>
<dbReference type="EC" id="6.5.1.1" evidence="1"/>
<dbReference type="PANTHER" id="PTHR45674:SF13">
    <property type="entry name" value="DNA LIGASE-RELATED"/>
    <property type="match status" value="1"/>
</dbReference>
<evidence type="ECO:0000256" key="10">
    <source>
        <dbReference type="ARBA" id="ARBA00023172"/>
    </source>
</evidence>
<reference evidence="15 16" key="1">
    <citation type="journal article" date="2021" name="Microorganisms">
        <title>Acidisoma silvae sp. nov. and Acidisomacellulosilytica sp. nov., Two Acidophilic Bacteria Isolated from Decaying Wood, Hydrolyzing Cellulose and Producing Poly-3-hydroxybutyrate.</title>
        <authorList>
            <person name="Mieszkin S."/>
            <person name="Pouder E."/>
            <person name="Uroz S."/>
            <person name="Simon-Colin C."/>
            <person name="Alain K."/>
        </authorList>
    </citation>
    <scope>NUCLEOTIDE SEQUENCE [LARGE SCALE GENOMIC DNA]</scope>
    <source>
        <strain evidence="15 16">HW T5.17</strain>
    </source>
</reference>
<dbReference type="RefSeq" id="WP_227306093.1">
    <property type="nucleotide sequence ID" value="NZ_JAESVA010000002.1"/>
</dbReference>
<dbReference type="SUPFAM" id="SSF50249">
    <property type="entry name" value="Nucleic acid-binding proteins"/>
    <property type="match status" value="1"/>
</dbReference>
<dbReference type="PANTHER" id="PTHR45674">
    <property type="entry name" value="DNA LIGASE 1/3 FAMILY MEMBER"/>
    <property type="match status" value="1"/>
</dbReference>
<name>A0A963YYB9_9PROT</name>
<dbReference type="InterPro" id="IPR012309">
    <property type="entry name" value="DNA_ligase_ATP-dep_C"/>
</dbReference>
<dbReference type="AlphaFoldDB" id="A0A963YYB9"/>
<dbReference type="NCBIfam" id="NF006701">
    <property type="entry name" value="PRK09247.1"/>
    <property type="match status" value="1"/>
</dbReference>
<evidence type="ECO:0000256" key="8">
    <source>
        <dbReference type="ARBA" id="ARBA00022840"/>
    </source>
</evidence>
<keyword evidence="4" id="KW-0235">DNA replication</keyword>
<dbReference type="Pfam" id="PF01068">
    <property type="entry name" value="DNA_ligase_A_M"/>
    <property type="match status" value="1"/>
</dbReference>
<dbReference type="GO" id="GO:0006310">
    <property type="term" value="P:DNA recombination"/>
    <property type="evidence" value="ECO:0007669"/>
    <property type="project" value="UniProtKB-KW"/>
</dbReference>
<gene>
    <name evidence="15" type="ORF">ACELLULO517_04375</name>
</gene>
<sequence length="535" mass="58982">MTPFADLLERLVFTPGRLAKLALLRDYFTHTPDPDRGYALAAIAGDLSFTAAKPAMIRQIATDRVDPTLFAWSYDYVGDLAETVALIWPGSREGQAPRLSEVVAILSETPKSDLPAVLAGWMDVCDASARLALLKLITGGLRVGASARLAKIALGEMAGVAADDIEEVWHGLAPPYGPLFDWLSGRAAKPDAAGAPVFRPTMLAHPLEEADAAALDWAGYRAEWKWDGIRVQLVATAQGRRLYTRTAEDISHGFPEILAAMDFHGVLDGELLVMRDGEVAPFGDLQQRLNRKSPGPKMLKDFPAGVRLYDILFDGDDDLRGLTFDDRRVRLEDWYARHQPPRMDLSALIPFAGQEDLAALRFGARAASIEGLMLKRGDSPYLAGRPKGPWWKWKRAPLTIDAVLMYAQRGHGRRSSIYSDYTFGLWRKDGMLVPVGKAYSGITDQELAFIDRWVRGHTIARFGPVREVEKSLVLEIAFDAAQTSNRHKSGVALRFPRISRIRTDKPAEEADKLDSLIARIPASGVAKGETLEEEG</sequence>
<evidence type="ECO:0000256" key="3">
    <source>
        <dbReference type="ARBA" id="ARBA00022618"/>
    </source>
</evidence>
<dbReference type="InterPro" id="IPR016059">
    <property type="entry name" value="DNA_ligase_ATP-dep_CS"/>
</dbReference>
<dbReference type="GO" id="GO:0051301">
    <property type="term" value="P:cell division"/>
    <property type="evidence" value="ECO:0007669"/>
    <property type="project" value="UniProtKB-KW"/>
</dbReference>
<dbReference type="GO" id="GO:0006260">
    <property type="term" value="P:DNA replication"/>
    <property type="evidence" value="ECO:0007669"/>
    <property type="project" value="UniProtKB-KW"/>
</dbReference>